<protein>
    <recommendedName>
        <fullName evidence="1">NIF system FeS cluster assembly NifU C-terminal domain-containing protein</fullName>
    </recommendedName>
</protein>
<dbReference type="InterPro" id="IPR001075">
    <property type="entry name" value="NIF_FeS_clus_asmbl_NifU_C"/>
</dbReference>
<accession>A0A1F7TXL5</accession>
<feature type="domain" description="NIF system FeS cluster assembly NifU C-terminal" evidence="1">
    <location>
        <begin position="8"/>
        <end position="76"/>
    </location>
</feature>
<dbReference type="SUPFAM" id="SSF117916">
    <property type="entry name" value="Fe-S cluster assembly (FSCA) domain-like"/>
    <property type="match status" value="1"/>
</dbReference>
<evidence type="ECO:0000313" key="3">
    <source>
        <dbReference type="Proteomes" id="UP000177097"/>
    </source>
</evidence>
<dbReference type="STRING" id="1802389.A3C17_04110"/>
<dbReference type="GO" id="GO:0051536">
    <property type="term" value="F:iron-sulfur cluster binding"/>
    <property type="evidence" value="ECO:0007669"/>
    <property type="project" value="InterPro"/>
</dbReference>
<dbReference type="PANTHER" id="PTHR11178">
    <property type="entry name" value="IRON-SULFUR CLUSTER SCAFFOLD PROTEIN NFU-RELATED"/>
    <property type="match status" value="1"/>
</dbReference>
<sequence length="79" mass="8724">MKNVKKTIEEILEREVRPRLAIHAGNIEFVDFDEVTGCVSVRLLGMCHGCPLASLTLQHGIEALLKERIKTVVSVVAVV</sequence>
<dbReference type="Pfam" id="PF01106">
    <property type="entry name" value="NifU"/>
    <property type="match status" value="1"/>
</dbReference>
<evidence type="ECO:0000313" key="2">
    <source>
        <dbReference type="EMBL" id="OGL70348.1"/>
    </source>
</evidence>
<organism evidence="2 3">
    <name type="scientific">Candidatus Uhrbacteria bacterium RIFCSPHIGHO2_02_FULL_53_13</name>
    <dbReference type="NCBI Taxonomy" id="1802389"/>
    <lineage>
        <taxon>Bacteria</taxon>
        <taxon>Candidatus Uhriibacteriota</taxon>
    </lineage>
</organism>
<dbReference type="GO" id="GO:0005506">
    <property type="term" value="F:iron ion binding"/>
    <property type="evidence" value="ECO:0007669"/>
    <property type="project" value="InterPro"/>
</dbReference>
<evidence type="ECO:0000259" key="1">
    <source>
        <dbReference type="Pfam" id="PF01106"/>
    </source>
</evidence>
<dbReference type="GO" id="GO:0016226">
    <property type="term" value="P:iron-sulfur cluster assembly"/>
    <property type="evidence" value="ECO:0007669"/>
    <property type="project" value="InterPro"/>
</dbReference>
<dbReference type="Gene3D" id="3.30.300.130">
    <property type="entry name" value="Fe-S cluster assembly (FSCA)"/>
    <property type="match status" value="1"/>
</dbReference>
<dbReference type="EMBL" id="MGDX01000031">
    <property type="protein sequence ID" value="OGL70348.1"/>
    <property type="molecule type" value="Genomic_DNA"/>
</dbReference>
<dbReference type="AlphaFoldDB" id="A0A1F7TXL5"/>
<proteinExistence type="predicted"/>
<comment type="caution">
    <text evidence="2">The sequence shown here is derived from an EMBL/GenBank/DDBJ whole genome shotgun (WGS) entry which is preliminary data.</text>
</comment>
<dbReference type="InterPro" id="IPR034904">
    <property type="entry name" value="FSCA_dom_sf"/>
</dbReference>
<gene>
    <name evidence="2" type="ORF">A3C17_04110</name>
</gene>
<dbReference type="Proteomes" id="UP000177097">
    <property type="component" value="Unassembled WGS sequence"/>
</dbReference>
<name>A0A1F7TXL5_9BACT</name>
<reference evidence="2 3" key="1">
    <citation type="journal article" date="2016" name="Nat. Commun.">
        <title>Thousands of microbial genomes shed light on interconnected biogeochemical processes in an aquifer system.</title>
        <authorList>
            <person name="Anantharaman K."/>
            <person name="Brown C.T."/>
            <person name="Hug L.A."/>
            <person name="Sharon I."/>
            <person name="Castelle C.J."/>
            <person name="Probst A.J."/>
            <person name="Thomas B.C."/>
            <person name="Singh A."/>
            <person name="Wilkins M.J."/>
            <person name="Karaoz U."/>
            <person name="Brodie E.L."/>
            <person name="Williams K.H."/>
            <person name="Hubbard S.S."/>
            <person name="Banfield J.F."/>
        </authorList>
    </citation>
    <scope>NUCLEOTIDE SEQUENCE [LARGE SCALE GENOMIC DNA]</scope>
</reference>